<dbReference type="Ensembl" id="ENSANIT00000020054.1">
    <property type="protein sequence ID" value="ENSANIP00000019404.1"/>
    <property type="gene ID" value="ENSANIG00000013211.1"/>
</dbReference>
<feature type="region of interest" description="Disordered" evidence="1">
    <location>
        <begin position="15"/>
        <end position="52"/>
    </location>
</feature>
<dbReference type="AlphaFoldDB" id="A0A8B9N8X4"/>
<proteinExistence type="predicted"/>
<reference evidence="2" key="1">
    <citation type="submission" date="2025-08" db="UniProtKB">
        <authorList>
            <consortium name="Ensembl"/>
        </authorList>
    </citation>
    <scope>IDENTIFICATION</scope>
</reference>
<protein>
    <submittedName>
        <fullName evidence="2">Uncharacterized protein</fullName>
    </submittedName>
</protein>
<keyword evidence="3" id="KW-1185">Reference proteome</keyword>
<evidence type="ECO:0000313" key="2">
    <source>
        <dbReference type="Ensembl" id="ENSANIP00000019404.1"/>
    </source>
</evidence>
<accession>A0A8B9N8X4</accession>
<dbReference type="Proteomes" id="UP000694541">
    <property type="component" value="Unplaced"/>
</dbReference>
<organism evidence="2 3">
    <name type="scientific">Accipiter nisus</name>
    <name type="common">Eurasian sparrowhawk</name>
    <dbReference type="NCBI Taxonomy" id="211598"/>
    <lineage>
        <taxon>Eukaryota</taxon>
        <taxon>Metazoa</taxon>
        <taxon>Chordata</taxon>
        <taxon>Craniata</taxon>
        <taxon>Vertebrata</taxon>
        <taxon>Euteleostomi</taxon>
        <taxon>Archelosauria</taxon>
        <taxon>Archosauria</taxon>
        <taxon>Dinosauria</taxon>
        <taxon>Saurischia</taxon>
        <taxon>Theropoda</taxon>
        <taxon>Coelurosauria</taxon>
        <taxon>Aves</taxon>
        <taxon>Neognathae</taxon>
        <taxon>Neoaves</taxon>
        <taxon>Telluraves</taxon>
        <taxon>Accipitrimorphae</taxon>
        <taxon>Accipitriformes</taxon>
        <taxon>Accipitridae</taxon>
        <taxon>Accipitrinae</taxon>
        <taxon>Accipiter</taxon>
    </lineage>
</organism>
<evidence type="ECO:0000313" key="3">
    <source>
        <dbReference type="Proteomes" id="UP000694541"/>
    </source>
</evidence>
<name>A0A8B9N8X4_9AVES</name>
<feature type="compositionally biased region" description="Low complexity" evidence="1">
    <location>
        <begin position="33"/>
        <end position="50"/>
    </location>
</feature>
<reference evidence="2" key="2">
    <citation type="submission" date="2025-09" db="UniProtKB">
        <authorList>
            <consortium name="Ensembl"/>
        </authorList>
    </citation>
    <scope>IDENTIFICATION</scope>
</reference>
<feature type="region of interest" description="Disordered" evidence="1">
    <location>
        <begin position="114"/>
        <end position="134"/>
    </location>
</feature>
<evidence type="ECO:0000256" key="1">
    <source>
        <dbReference type="SAM" id="MobiDB-lite"/>
    </source>
</evidence>
<sequence length="196" mass="21304">MRVVGAGCCPYRQTRASQGPCQDRGEATRSHSQHSSGFSSELSPQSSSPSHFQARGLHSVLLHWNSSRGHVRTFSSSVPSMQSASASQRQRMGMQCPFLHWNWAEGLPGQQLGGAWADRHTSSGTGDRVGCQQSRGNYQRGARLIPPPSPLPIPLQGSQLPAGKWVFRGYYGHTDLLLAASRLHVSPKTFSTEGSH</sequence>